<feature type="domain" description="Poly-beta-hydroxybutyrate polymerase N-terminal" evidence="5">
    <location>
        <begin position="103"/>
        <end position="271"/>
    </location>
</feature>
<sequence>MKEQVGLAPGLAVEQAAELIRVLASPPIQEPGTPRTKAEEEKIKLGSPFIGSIGAGDIAATMAELYGRLGSRPQVVMEETGRYLAQWGRLLSGKSDLSPPKGDRRFDDPAWRENPIYRLSLQAYLAWSTAIDRLVDKAGADHRTTERMRYVASLFTEALAPNNALICNPSAMKRLLETGGGSLVEGMRNLIRDVATKNATPAQVDKSAFQVGETLAATPGAVVFRNEILELIQYAPTTAEVHAVPIMMVPPVVNKFYMMDMAPGRSLIEFMVGRGVQVYMISWRNPKPEHGHWDLDTYVAAMMEAVDAIRDIAASPEINTFTICTGAVPLVSLLGHLAAKRNPVVRSTTMVVSVVDSNEGRSLGLFATPATIRDAKRKSAESGVLSGEEMAKVFTWMRAKDLVWNYWVNNYLLGKQPPALDILYWNNDPIRLTAALHAQLLDIYSQDLLVKPGAMTILGTPIDLADIRHDTYVVGGITDHISVWKGVYNSARKFGGTMDFVLHSSGHVQSVINPPGTPKAKYWSNDHTPDSPEEWLASARINSDSWWRHWVEWLGRRSGERLPAPPMLGNDRYPAGAQAPGPYVREP</sequence>
<dbReference type="EMBL" id="PGTO01000004">
    <property type="protein sequence ID" value="RAU22734.1"/>
    <property type="molecule type" value="Genomic_DNA"/>
</dbReference>
<dbReference type="InterPro" id="IPR010941">
    <property type="entry name" value="PhaC_N"/>
</dbReference>
<feature type="region of interest" description="Disordered" evidence="3">
    <location>
        <begin position="561"/>
        <end position="587"/>
    </location>
</feature>
<dbReference type="SUPFAM" id="SSF53474">
    <property type="entry name" value="alpha/beta-Hydrolases"/>
    <property type="match status" value="1"/>
</dbReference>
<comment type="caution">
    <text evidence="6">The sequence shown here is derived from an EMBL/GenBank/DDBJ whole genome shotgun (WGS) entry which is preliminary data.</text>
</comment>
<reference evidence="6 7" key="1">
    <citation type="submission" date="2017-11" db="EMBL/GenBank/DDBJ databases">
        <title>Draft genome sequence of magnetotactic bacterium Magnetospirillum kuznetsovii LBB-42.</title>
        <authorList>
            <person name="Grouzdev D.S."/>
            <person name="Rysina M.S."/>
            <person name="Baslerov R.V."/>
            <person name="Koziaeva V."/>
        </authorList>
    </citation>
    <scope>NUCLEOTIDE SEQUENCE [LARGE SCALE GENOMIC DNA]</scope>
    <source>
        <strain evidence="6 7">LBB-42</strain>
    </source>
</reference>
<evidence type="ECO:0000259" key="5">
    <source>
        <dbReference type="Pfam" id="PF07167"/>
    </source>
</evidence>
<dbReference type="Pfam" id="PF07167">
    <property type="entry name" value="PhaC_N"/>
    <property type="match status" value="1"/>
</dbReference>
<accession>A0A364P085</accession>
<evidence type="ECO:0000256" key="1">
    <source>
        <dbReference type="ARBA" id="ARBA00022679"/>
    </source>
</evidence>
<dbReference type="InterPro" id="IPR029058">
    <property type="entry name" value="AB_hydrolase_fold"/>
</dbReference>
<evidence type="ECO:0000256" key="2">
    <source>
        <dbReference type="ARBA" id="ARBA00023315"/>
    </source>
</evidence>
<evidence type="ECO:0000256" key="3">
    <source>
        <dbReference type="SAM" id="MobiDB-lite"/>
    </source>
</evidence>
<dbReference type="PANTHER" id="PTHR36837">
    <property type="entry name" value="POLY(3-HYDROXYALKANOATE) POLYMERASE SUBUNIT PHAC"/>
    <property type="match status" value="1"/>
</dbReference>
<name>A0A364P085_9PROT</name>
<dbReference type="Proteomes" id="UP000251075">
    <property type="component" value="Unassembled WGS sequence"/>
</dbReference>
<evidence type="ECO:0000259" key="4">
    <source>
        <dbReference type="Pfam" id="PF00561"/>
    </source>
</evidence>
<keyword evidence="1" id="KW-0808">Transferase</keyword>
<organism evidence="6 7">
    <name type="scientific">Paramagnetospirillum kuznetsovii</name>
    <dbReference type="NCBI Taxonomy" id="2053833"/>
    <lineage>
        <taxon>Bacteria</taxon>
        <taxon>Pseudomonadati</taxon>
        <taxon>Pseudomonadota</taxon>
        <taxon>Alphaproteobacteria</taxon>
        <taxon>Rhodospirillales</taxon>
        <taxon>Magnetospirillaceae</taxon>
        <taxon>Paramagnetospirillum</taxon>
    </lineage>
</organism>
<dbReference type="OrthoDB" id="7208816at2"/>
<dbReference type="InterPro" id="IPR051321">
    <property type="entry name" value="PHA/PHB_synthase"/>
</dbReference>
<evidence type="ECO:0000313" key="6">
    <source>
        <dbReference type="EMBL" id="RAU22734.1"/>
    </source>
</evidence>
<dbReference type="InterPro" id="IPR000073">
    <property type="entry name" value="AB_hydrolase_1"/>
</dbReference>
<gene>
    <name evidence="6" type="ORF">CU669_08075</name>
</gene>
<keyword evidence="7" id="KW-1185">Reference proteome</keyword>
<dbReference type="Pfam" id="PF00561">
    <property type="entry name" value="Abhydrolase_1"/>
    <property type="match status" value="1"/>
</dbReference>
<keyword evidence="2" id="KW-0012">Acyltransferase</keyword>
<evidence type="ECO:0000313" key="7">
    <source>
        <dbReference type="Proteomes" id="UP000251075"/>
    </source>
</evidence>
<dbReference type="GO" id="GO:0042619">
    <property type="term" value="P:poly-hydroxybutyrate biosynthetic process"/>
    <property type="evidence" value="ECO:0007669"/>
    <property type="project" value="InterPro"/>
</dbReference>
<proteinExistence type="predicted"/>
<dbReference type="PANTHER" id="PTHR36837:SF5">
    <property type="entry name" value="POLY-3-HYDROXYBUTYRATE SYNTHASE"/>
    <property type="match status" value="1"/>
</dbReference>
<protein>
    <submittedName>
        <fullName evidence="6">Class II poly(R)-hydroxyalkanoic acid synthase</fullName>
    </submittedName>
</protein>
<dbReference type="GO" id="GO:0016746">
    <property type="term" value="F:acyltransferase activity"/>
    <property type="evidence" value="ECO:0007669"/>
    <property type="project" value="UniProtKB-KW"/>
</dbReference>
<dbReference type="AlphaFoldDB" id="A0A364P085"/>
<feature type="domain" description="AB hydrolase-1" evidence="4">
    <location>
        <begin position="275"/>
        <end position="509"/>
    </location>
</feature>